<reference evidence="2" key="1">
    <citation type="journal article" date="2019" name="bioRxiv">
        <title>The Genome of the Zebra Mussel, Dreissena polymorpha: A Resource for Invasive Species Research.</title>
        <authorList>
            <person name="McCartney M.A."/>
            <person name="Auch B."/>
            <person name="Kono T."/>
            <person name="Mallez S."/>
            <person name="Zhang Y."/>
            <person name="Obille A."/>
            <person name="Becker A."/>
            <person name="Abrahante J.E."/>
            <person name="Garbe J."/>
            <person name="Badalamenti J.P."/>
            <person name="Herman A."/>
            <person name="Mangelson H."/>
            <person name="Liachko I."/>
            <person name="Sullivan S."/>
            <person name="Sone E.D."/>
            <person name="Koren S."/>
            <person name="Silverstein K.A.T."/>
            <person name="Beckman K.B."/>
            <person name="Gohl D.M."/>
        </authorList>
    </citation>
    <scope>NUCLEOTIDE SEQUENCE</scope>
    <source>
        <strain evidence="2">Duluth1</strain>
        <tissue evidence="2">Whole animal</tissue>
    </source>
</reference>
<comment type="caution">
    <text evidence="2">The sequence shown here is derived from an EMBL/GenBank/DDBJ whole genome shotgun (WGS) entry which is preliminary data.</text>
</comment>
<feature type="compositionally biased region" description="Acidic residues" evidence="1">
    <location>
        <begin position="24"/>
        <end position="40"/>
    </location>
</feature>
<protein>
    <submittedName>
        <fullName evidence="2">Uncharacterized protein</fullName>
    </submittedName>
</protein>
<gene>
    <name evidence="2" type="ORF">DPMN_087548</name>
</gene>
<evidence type="ECO:0000313" key="2">
    <source>
        <dbReference type="EMBL" id="KAH3845273.1"/>
    </source>
</evidence>
<evidence type="ECO:0000256" key="1">
    <source>
        <dbReference type="SAM" id="MobiDB-lite"/>
    </source>
</evidence>
<name>A0A9D4KSH0_DREPO</name>
<proteinExistence type="predicted"/>
<reference evidence="2" key="2">
    <citation type="submission" date="2020-11" db="EMBL/GenBank/DDBJ databases">
        <authorList>
            <person name="McCartney M.A."/>
            <person name="Auch B."/>
            <person name="Kono T."/>
            <person name="Mallez S."/>
            <person name="Becker A."/>
            <person name="Gohl D.M."/>
            <person name="Silverstein K.A.T."/>
            <person name="Koren S."/>
            <person name="Bechman K.B."/>
            <person name="Herman A."/>
            <person name="Abrahante J.E."/>
            <person name="Garbe J."/>
        </authorList>
    </citation>
    <scope>NUCLEOTIDE SEQUENCE</scope>
    <source>
        <strain evidence="2">Duluth1</strain>
        <tissue evidence="2">Whole animal</tissue>
    </source>
</reference>
<dbReference type="AlphaFoldDB" id="A0A9D4KSH0"/>
<evidence type="ECO:0000313" key="3">
    <source>
        <dbReference type="Proteomes" id="UP000828390"/>
    </source>
</evidence>
<keyword evidence="3" id="KW-1185">Reference proteome</keyword>
<feature type="region of interest" description="Disordered" evidence="1">
    <location>
        <begin position="1"/>
        <end position="40"/>
    </location>
</feature>
<sequence>MAHILYSDSDDSEFSGFGSSDIDLPLDESDDSDVSFSDDDAPVVISDDATWIQDLSPIVVRI</sequence>
<organism evidence="2 3">
    <name type="scientific">Dreissena polymorpha</name>
    <name type="common">Zebra mussel</name>
    <name type="synonym">Mytilus polymorpha</name>
    <dbReference type="NCBI Taxonomy" id="45954"/>
    <lineage>
        <taxon>Eukaryota</taxon>
        <taxon>Metazoa</taxon>
        <taxon>Spiralia</taxon>
        <taxon>Lophotrochozoa</taxon>
        <taxon>Mollusca</taxon>
        <taxon>Bivalvia</taxon>
        <taxon>Autobranchia</taxon>
        <taxon>Heteroconchia</taxon>
        <taxon>Euheterodonta</taxon>
        <taxon>Imparidentia</taxon>
        <taxon>Neoheterodontei</taxon>
        <taxon>Myida</taxon>
        <taxon>Dreissenoidea</taxon>
        <taxon>Dreissenidae</taxon>
        <taxon>Dreissena</taxon>
    </lineage>
</organism>
<dbReference type="Proteomes" id="UP000828390">
    <property type="component" value="Unassembled WGS sequence"/>
</dbReference>
<accession>A0A9D4KSH0</accession>
<dbReference type="EMBL" id="JAIWYP010000003">
    <property type="protein sequence ID" value="KAH3845273.1"/>
    <property type="molecule type" value="Genomic_DNA"/>
</dbReference>